<keyword evidence="1" id="KW-1133">Transmembrane helix</keyword>
<evidence type="ECO:0000313" key="2">
    <source>
        <dbReference type="EMBL" id="UOO91878.1"/>
    </source>
</evidence>
<organism evidence="2 3">
    <name type="scientific">Vitreoscilla stercoraria</name>
    <dbReference type="NCBI Taxonomy" id="61"/>
    <lineage>
        <taxon>Bacteria</taxon>
        <taxon>Pseudomonadati</taxon>
        <taxon>Pseudomonadota</taxon>
        <taxon>Betaproteobacteria</taxon>
        <taxon>Neisseriales</taxon>
        <taxon>Neisseriaceae</taxon>
        <taxon>Vitreoscilla</taxon>
    </lineage>
</organism>
<dbReference type="Proteomes" id="UP000832034">
    <property type="component" value="Chromosome"/>
</dbReference>
<dbReference type="EMBL" id="CP091512">
    <property type="protein sequence ID" value="UOO91878.1"/>
    <property type="molecule type" value="Genomic_DNA"/>
</dbReference>
<name>A0ABY4EBB8_VITST</name>
<evidence type="ECO:0000256" key="1">
    <source>
        <dbReference type="SAM" id="Phobius"/>
    </source>
</evidence>
<protein>
    <submittedName>
        <fullName evidence="2">Uncharacterized protein</fullName>
    </submittedName>
</protein>
<reference evidence="2" key="2">
    <citation type="journal article" date="2022" name="Res Sq">
        <title>Evolution of multicellular longitudinally dividing oral cavity symbionts (Neisseriaceae).</title>
        <authorList>
            <person name="Nyongesa S."/>
            <person name="Weber P."/>
            <person name="Bernet E."/>
            <person name="Pullido F."/>
            <person name="Nieckarz M."/>
            <person name="Delaby M."/>
            <person name="Nieves C."/>
            <person name="Viehboeck T."/>
            <person name="Krause N."/>
            <person name="Rivera-Millot A."/>
            <person name="Nakamura A."/>
            <person name="Vischer N."/>
            <person name="VanNieuwenhze M."/>
            <person name="Brun Y."/>
            <person name="Cava F."/>
            <person name="Bulgheresi S."/>
            <person name="Veyrier F."/>
        </authorList>
    </citation>
    <scope>NUCLEOTIDE SEQUENCE</scope>
    <source>
        <strain evidence="2">SAG 1488-6</strain>
    </source>
</reference>
<reference evidence="2" key="1">
    <citation type="submission" date="2021-12" db="EMBL/GenBank/DDBJ databases">
        <authorList>
            <person name="Veyrier F.J."/>
        </authorList>
    </citation>
    <scope>NUCLEOTIDE SEQUENCE</scope>
    <source>
        <strain evidence="2">SAG 1488-6</strain>
    </source>
</reference>
<keyword evidence="3" id="KW-1185">Reference proteome</keyword>
<sequence>MNGSQITLGVGTLVYGVSISIVMYDNRRKKYYSIEEIQEALKDIRFIASHKQHEQDFDGELIVENYSYEDFDAKMVANRIDFYIDKIQNLNLEK</sequence>
<keyword evidence="1" id="KW-0812">Transmembrane</keyword>
<dbReference type="RefSeq" id="WP_019957381.1">
    <property type="nucleotide sequence ID" value="NZ_CP091512.1"/>
</dbReference>
<feature type="transmembrane region" description="Helical" evidence="1">
    <location>
        <begin position="6"/>
        <end position="24"/>
    </location>
</feature>
<gene>
    <name evidence="2" type="ORF">LVJ81_09565</name>
</gene>
<accession>A0ABY4EBB8</accession>
<evidence type="ECO:0000313" key="3">
    <source>
        <dbReference type="Proteomes" id="UP000832034"/>
    </source>
</evidence>
<keyword evidence="1" id="KW-0472">Membrane</keyword>
<proteinExistence type="predicted"/>